<feature type="transmembrane region" description="Helical" evidence="5">
    <location>
        <begin position="12"/>
        <end position="31"/>
    </location>
</feature>
<dbReference type="EMBL" id="SMGK01000006">
    <property type="protein sequence ID" value="TCK70777.1"/>
    <property type="molecule type" value="Genomic_DNA"/>
</dbReference>
<feature type="transmembrane region" description="Helical" evidence="5">
    <location>
        <begin position="135"/>
        <end position="156"/>
    </location>
</feature>
<dbReference type="Gene3D" id="1.10.287.1260">
    <property type="match status" value="1"/>
</dbReference>
<feature type="transmembrane region" description="Helical" evidence="5">
    <location>
        <begin position="90"/>
        <end position="114"/>
    </location>
</feature>
<dbReference type="InterPro" id="IPR010920">
    <property type="entry name" value="LSM_dom_sf"/>
</dbReference>
<dbReference type="GO" id="GO:0008381">
    <property type="term" value="F:mechanosensitive monoatomic ion channel activity"/>
    <property type="evidence" value="ECO:0007669"/>
    <property type="project" value="UniProtKB-ARBA"/>
</dbReference>
<keyword evidence="2 5" id="KW-0812">Transmembrane</keyword>
<dbReference type="AlphaFoldDB" id="A0A4R1L195"/>
<dbReference type="OrthoDB" id="9792218at2"/>
<keyword evidence="4 5" id="KW-0472">Membrane</keyword>
<dbReference type="RefSeq" id="WP_131998799.1">
    <property type="nucleotide sequence ID" value="NZ_SMGK01000006.1"/>
</dbReference>
<dbReference type="Gene3D" id="2.30.30.60">
    <property type="match status" value="1"/>
</dbReference>
<name>A0A4R1L195_9BACT</name>
<protein>
    <submittedName>
        <fullName evidence="7">Small-conductance mechanosensitive channel</fullName>
    </submittedName>
</protein>
<dbReference type="PANTHER" id="PTHR30566:SF25">
    <property type="entry name" value="INNER MEMBRANE PROTEIN"/>
    <property type="match status" value="1"/>
</dbReference>
<reference evidence="7 8" key="1">
    <citation type="submission" date="2019-03" db="EMBL/GenBank/DDBJ databases">
        <title>Genomic Encyclopedia of Type Strains, Phase IV (KMG-IV): sequencing the most valuable type-strain genomes for metagenomic binning, comparative biology and taxonomic classification.</title>
        <authorList>
            <person name="Goeker M."/>
        </authorList>
    </citation>
    <scope>NUCLEOTIDE SEQUENCE [LARGE SCALE GENOMIC DNA]</scope>
    <source>
        <strain evidence="7 8">DSM 103428</strain>
    </source>
</reference>
<accession>A0A4R1L195</accession>
<organism evidence="7 8">
    <name type="scientific">Acidipila rosea</name>
    <dbReference type="NCBI Taxonomy" id="768535"/>
    <lineage>
        <taxon>Bacteria</taxon>
        <taxon>Pseudomonadati</taxon>
        <taxon>Acidobacteriota</taxon>
        <taxon>Terriglobia</taxon>
        <taxon>Terriglobales</taxon>
        <taxon>Acidobacteriaceae</taxon>
        <taxon>Acidipila</taxon>
    </lineage>
</organism>
<proteinExistence type="predicted"/>
<evidence type="ECO:0000256" key="1">
    <source>
        <dbReference type="ARBA" id="ARBA00004370"/>
    </source>
</evidence>
<evidence type="ECO:0000259" key="6">
    <source>
        <dbReference type="Pfam" id="PF00924"/>
    </source>
</evidence>
<evidence type="ECO:0000256" key="4">
    <source>
        <dbReference type="ARBA" id="ARBA00023136"/>
    </source>
</evidence>
<dbReference type="InterPro" id="IPR006685">
    <property type="entry name" value="MscS_channel_2nd"/>
</dbReference>
<evidence type="ECO:0000256" key="5">
    <source>
        <dbReference type="SAM" id="Phobius"/>
    </source>
</evidence>
<sequence length="366" mass="41229">MFHSHGHEWVLSVVIFSLVIVVGLTLHDIVFRVLGRFKLAKTIEHSRMLVVVQRLKRPARWMVVLTGVGAALPFLSVLGPYRLIVGRTVGILWLIVLGWLAVSAVYMVEDIMVLRYDIHVSDNLRARRVRTQLQVLRRLAIGIIILIDLGLVLSIFRDSQIWHYGAGLLASAGLASLVLATAAKSTASNLLAGIQIALTEPIRIDDVVVIDGEWGRIEEITTAYVVVAIWDLRRLIVPLSFFIENSFQNWTRHSADLLGTAFVYVDYSIPIEPLRAEFNRVLEASPIWDRKVGIVQVTNLDAHTMELRFLLSASNSSDQFNLRCLVREAMITYIQKNYPDSLPVTRFRAVPDRPMVQPPPAELRQG</sequence>
<feature type="transmembrane region" description="Helical" evidence="5">
    <location>
        <begin position="162"/>
        <end position="183"/>
    </location>
</feature>
<comment type="caution">
    <text evidence="7">The sequence shown here is derived from an EMBL/GenBank/DDBJ whole genome shotgun (WGS) entry which is preliminary data.</text>
</comment>
<feature type="transmembrane region" description="Helical" evidence="5">
    <location>
        <begin position="61"/>
        <end position="84"/>
    </location>
</feature>
<evidence type="ECO:0000313" key="8">
    <source>
        <dbReference type="Proteomes" id="UP000295210"/>
    </source>
</evidence>
<evidence type="ECO:0000256" key="3">
    <source>
        <dbReference type="ARBA" id="ARBA00022989"/>
    </source>
</evidence>
<feature type="domain" description="Mechanosensitive ion channel MscS" evidence="6">
    <location>
        <begin position="186"/>
        <end position="252"/>
    </location>
</feature>
<dbReference type="SUPFAM" id="SSF50182">
    <property type="entry name" value="Sm-like ribonucleoproteins"/>
    <property type="match status" value="1"/>
</dbReference>
<gene>
    <name evidence="7" type="ORF">C7378_3166</name>
</gene>
<keyword evidence="3 5" id="KW-1133">Transmembrane helix</keyword>
<keyword evidence="8" id="KW-1185">Reference proteome</keyword>
<evidence type="ECO:0000256" key="2">
    <source>
        <dbReference type="ARBA" id="ARBA00022692"/>
    </source>
</evidence>
<dbReference type="GO" id="GO:0016020">
    <property type="term" value="C:membrane"/>
    <property type="evidence" value="ECO:0007669"/>
    <property type="project" value="UniProtKB-SubCell"/>
</dbReference>
<evidence type="ECO:0000313" key="7">
    <source>
        <dbReference type="EMBL" id="TCK70777.1"/>
    </source>
</evidence>
<dbReference type="Pfam" id="PF00924">
    <property type="entry name" value="MS_channel_2nd"/>
    <property type="match status" value="1"/>
</dbReference>
<dbReference type="Proteomes" id="UP000295210">
    <property type="component" value="Unassembled WGS sequence"/>
</dbReference>
<comment type="subcellular location">
    <subcellularLocation>
        <location evidence="1">Membrane</location>
    </subcellularLocation>
</comment>
<dbReference type="InterPro" id="IPR023408">
    <property type="entry name" value="MscS_beta-dom_sf"/>
</dbReference>
<dbReference type="PANTHER" id="PTHR30566">
    <property type="entry name" value="YNAI-RELATED MECHANOSENSITIVE ION CHANNEL"/>
    <property type="match status" value="1"/>
</dbReference>